<dbReference type="EMBL" id="FNDZ01000003">
    <property type="protein sequence ID" value="SDI58534.1"/>
    <property type="molecule type" value="Genomic_DNA"/>
</dbReference>
<dbReference type="SUPFAM" id="SSF47413">
    <property type="entry name" value="lambda repressor-like DNA-binding domains"/>
    <property type="match status" value="1"/>
</dbReference>
<dbReference type="SMART" id="SM00530">
    <property type="entry name" value="HTH_XRE"/>
    <property type="match status" value="1"/>
</dbReference>
<dbReference type="GO" id="GO:0003700">
    <property type="term" value="F:DNA-binding transcription factor activity"/>
    <property type="evidence" value="ECO:0007669"/>
    <property type="project" value="TreeGrafter"/>
</dbReference>
<dbReference type="Pfam" id="PF01381">
    <property type="entry name" value="HTH_3"/>
    <property type="match status" value="1"/>
</dbReference>
<proteinExistence type="predicted"/>
<dbReference type="GO" id="GO:0005829">
    <property type="term" value="C:cytosol"/>
    <property type="evidence" value="ECO:0007669"/>
    <property type="project" value="TreeGrafter"/>
</dbReference>
<dbReference type="CDD" id="cd00093">
    <property type="entry name" value="HTH_XRE"/>
    <property type="match status" value="1"/>
</dbReference>
<dbReference type="RefSeq" id="WP_031575196.1">
    <property type="nucleotide sequence ID" value="NZ_DAMANS010000010.1"/>
</dbReference>
<evidence type="ECO:0000256" key="1">
    <source>
        <dbReference type="ARBA" id="ARBA00023125"/>
    </source>
</evidence>
<dbReference type="GO" id="GO:0003677">
    <property type="term" value="F:DNA binding"/>
    <property type="evidence" value="ECO:0007669"/>
    <property type="project" value="UniProtKB-KW"/>
</dbReference>
<gene>
    <name evidence="3" type="ORF">SAMN05421804_103169</name>
</gene>
<evidence type="ECO:0000313" key="3">
    <source>
        <dbReference type="EMBL" id="SDI58534.1"/>
    </source>
</evidence>
<evidence type="ECO:0000259" key="2">
    <source>
        <dbReference type="PROSITE" id="PS50943"/>
    </source>
</evidence>
<dbReference type="InterPro" id="IPR050807">
    <property type="entry name" value="TransReg_Diox_bact_type"/>
</dbReference>
<reference evidence="3 4" key="1">
    <citation type="submission" date="2016-10" db="EMBL/GenBank/DDBJ databases">
        <authorList>
            <person name="de Groot N.N."/>
        </authorList>
    </citation>
    <scope>NUCLEOTIDE SEQUENCE [LARGE SCALE GENOMIC DNA]</scope>
    <source>
        <strain evidence="3 4">CGMCC 1.5058</strain>
    </source>
</reference>
<protein>
    <submittedName>
        <fullName evidence="3">Transcriptional regulator, contains XRE-family HTH domain</fullName>
    </submittedName>
</protein>
<dbReference type="AlphaFoldDB" id="A0A1G8LS74"/>
<feature type="domain" description="HTH cro/C1-type" evidence="2">
    <location>
        <begin position="7"/>
        <end position="61"/>
    </location>
</feature>
<dbReference type="PANTHER" id="PTHR46797">
    <property type="entry name" value="HTH-TYPE TRANSCRIPTIONAL REGULATOR"/>
    <property type="match status" value="1"/>
</dbReference>
<keyword evidence="1" id="KW-0238">DNA-binding</keyword>
<dbReference type="InterPro" id="IPR001387">
    <property type="entry name" value="Cro/C1-type_HTH"/>
</dbReference>
<dbReference type="Gene3D" id="1.10.260.40">
    <property type="entry name" value="lambda repressor-like DNA-binding domains"/>
    <property type="match status" value="1"/>
</dbReference>
<dbReference type="PANTHER" id="PTHR46797:SF25">
    <property type="entry name" value="TRANSCRIPTIONAL REGULATOR"/>
    <property type="match status" value="1"/>
</dbReference>
<accession>A0A1G8LS74</accession>
<sequence length="112" mass="12883">MSIGEKLKAARKQKRLTLKEVASVTNLSISYISDIEHGKSLPPIDTLTSLCRALDISMYSFFKEEEPMFLRETTLQGELTELLRDFSDWSPEDKEELLRYLKAKKVVREGEA</sequence>
<organism evidence="3 4">
    <name type="scientific">Proteiniclasticum ruminis</name>
    <dbReference type="NCBI Taxonomy" id="398199"/>
    <lineage>
        <taxon>Bacteria</taxon>
        <taxon>Bacillati</taxon>
        <taxon>Bacillota</taxon>
        <taxon>Clostridia</taxon>
        <taxon>Eubacteriales</taxon>
        <taxon>Clostridiaceae</taxon>
        <taxon>Proteiniclasticum</taxon>
    </lineage>
</organism>
<evidence type="ECO:0000313" key="4">
    <source>
        <dbReference type="Proteomes" id="UP000183255"/>
    </source>
</evidence>
<dbReference type="InterPro" id="IPR010982">
    <property type="entry name" value="Lambda_DNA-bd_dom_sf"/>
</dbReference>
<dbReference type="PROSITE" id="PS50943">
    <property type="entry name" value="HTH_CROC1"/>
    <property type="match status" value="1"/>
</dbReference>
<name>A0A1G8LS74_9CLOT</name>
<dbReference type="Proteomes" id="UP000183255">
    <property type="component" value="Unassembled WGS sequence"/>
</dbReference>